<dbReference type="EMBL" id="SNYO01000001">
    <property type="protein sequence ID" value="TDQ65982.1"/>
    <property type="molecule type" value="Genomic_DNA"/>
</dbReference>
<feature type="domain" description="Glycosyl transferase family 28 C-terminal" evidence="2">
    <location>
        <begin position="536"/>
        <end position="674"/>
    </location>
</feature>
<dbReference type="SUPFAM" id="SSF53474">
    <property type="entry name" value="alpha/beta-Hydrolases"/>
    <property type="match status" value="1"/>
</dbReference>
<dbReference type="OrthoDB" id="8680283at2"/>
<evidence type="ECO:0000259" key="2">
    <source>
        <dbReference type="Pfam" id="PF04101"/>
    </source>
</evidence>
<keyword evidence="5" id="KW-1185">Reference proteome</keyword>
<dbReference type="InterPro" id="IPR050471">
    <property type="entry name" value="AB_hydrolase"/>
</dbReference>
<proteinExistence type="predicted"/>
<dbReference type="InterPro" id="IPR007235">
    <property type="entry name" value="Glyco_trans_28_C"/>
</dbReference>
<feature type="domain" description="Peptidase S33 tripeptidyl aminopeptidase-like C-terminal" evidence="3">
    <location>
        <begin position="223"/>
        <end position="264"/>
    </location>
</feature>
<reference evidence="4 5" key="1">
    <citation type="submission" date="2019-03" db="EMBL/GenBank/DDBJ databases">
        <title>Genomic Encyclopedia of Type Strains, Phase IV (KMG-IV): sequencing the most valuable type-strain genomes for metagenomic binning, comparative biology and taxonomic classification.</title>
        <authorList>
            <person name="Goeker M."/>
        </authorList>
    </citation>
    <scope>NUCLEOTIDE SEQUENCE [LARGE SCALE GENOMIC DNA]</scope>
    <source>
        <strain evidence="4 5">DSM 45775</strain>
    </source>
</reference>
<dbReference type="Pfam" id="PF00561">
    <property type="entry name" value="Abhydrolase_1"/>
    <property type="match status" value="1"/>
</dbReference>
<dbReference type="PANTHER" id="PTHR43433:SF5">
    <property type="entry name" value="AB HYDROLASE-1 DOMAIN-CONTAINING PROTEIN"/>
    <property type="match status" value="1"/>
</dbReference>
<dbReference type="Proteomes" id="UP000295705">
    <property type="component" value="Unassembled WGS sequence"/>
</dbReference>
<comment type="caution">
    <text evidence="4">The sequence shown here is derived from an EMBL/GenBank/DDBJ whole genome shotgun (WGS) entry which is preliminary data.</text>
</comment>
<evidence type="ECO:0000259" key="1">
    <source>
        <dbReference type="Pfam" id="PF00561"/>
    </source>
</evidence>
<dbReference type="PANTHER" id="PTHR43433">
    <property type="entry name" value="HYDROLASE, ALPHA/BETA FOLD FAMILY PROTEIN"/>
    <property type="match status" value="1"/>
</dbReference>
<dbReference type="GO" id="GO:0016758">
    <property type="term" value="F:hexosyltransferase activity"/>
    <property type="evidence" value="ECO:0007669"/>
    <property type="project" value="InterPro"/>
</dbReference>
<evidence type="ECO:0000259" key="3">
    <source>
        <dbReference type="Pfam" id="PF08386"/>
    </source>
</evidence>
<sequence length="694" mass="75575">MRAREPDEVGTIERDGVRVGYEVFEGPAASPTIVLLTAWAIVHMRQWKAQVPFLAREFRVITVEGRGNGAADRPRDPEAYRDREAVEDVVAVLDATGTDRAVAVGLSLGARRALELAAWHPDRVLGVVAIGTALPWPLPDGFDDVRETHEGWEKANRHYWKADFRGWVEFFEGNVVPEPHSTKQLEDLVGWGLETDAETLIATVPGVVEPTDADAEAICRAVRCPVLVIHGDADAITPYPLGVAVAERTGGSLVTLPGAGHAPTVREPVRVNLLLRDFARSLAPPRPRRTTWTPARARRRTVLFVSSPIGLGHARRDVAIARELVAMRPDLEIEWLAQHPVTEVLDGGWVHPASALLASESAHIEGEAGEHDLHAFQAVRRMDEILVANFHVFADVVDEGQHDLVVADEGWEIDHFLHENPELKRAPFAWLTDFVGWLPMPDGGAAEAALTADYNAEMVEHVARHPRLRDRSVFVGEPDDLVTDPLGPGLPTVRDWTCEHFAFSGWVPTGGPVRDRGELRAELGWRDDERICVVSVGGSGVGRALLERVAAAYPALRRQVPGLRLVAVAGPRIDPASLRVPAGVEVRGHVPDLERELTACDAAVVQGGLTTTMELARAGVPFVYVPLAHHFEQQFHVPHRLARLGAGVRMDYADATPEALAATVAGLLEHPVRPVSVPADGARRAAELLTALIG</sequence>
<dbReference type="Gene3D" id="3.40.50.1820">
    <property type="entry name" value="alpha/beta hydrolase"/>
    <property type="match status" value="1"/>
</dbReference>
<name>A0A4R6VPW1_9PSEU</name>
<evidence type="ECO:0000313" key="5">
    <source>
        <dbReference type="Proteomes" id="UP000295705"/>
    </source>
</evidence>
<dbReference type="InterPro" id="IPR029058">
    <property type="entry name" value="AB_hydrolase_fold"/>
</dbReference>
<dbReference type="InterPro" id="IPR000073">
    <property type="entry name" value="AB_hydrolase_1"/>
</dbReference>
<dbReference type="Gene3D" id="3.40.50.2000">
    <property type="entry name" value="Glycogen Phosphorylase B"/>
    <property type="match status" value="1"/>
</dbReference>
<dbReference type="Pfam" id="PF04101">
    <property type="entry name" value="Glyco_tran_28_C"/>
    <property type="match status" value="1"/>
</dbReference>
<feature type="domain" description="AB hydrolase-1" evidence="1">
    <location>
        <begin position="31"/>
        <end position="171"/>
    </location>
</feature>
<accession>A0A4R6VPW1</accession>
<dbReference type="SUPFAM" id="SSF53756">
    <property type="entry name" value="UDP-Glycosyltransferase/glycogen phosphorylase"/>
    <property type="match status" value="1"/>
</dbReference>
<dbReference type="RefSeq" id="WP_133825267.1">
    <property type="nucleotide sequence ID" value="NZ_BAABHR010000005.1"/>
</dbReference>
<keyword evidence="4" id="KW-0808">Transferase</keyword>
<dbReference type="InterPro" id="IPR013595">
    <property type="entry name" value="Pept_S33_TAP-like_C"/>
</dbReference>
<dbReference type="Pfam" id="PF08386">
    <property type="entry name" value="Abhydrolase_4"/>
    <property type="match status" value="1"/>
</dbReference>
<gene>
    <name evidence="4" type="ORF">EV188_1011234</name>
</gene>
<organism evidence="4 5">
    <name type="scientific">Actinomycetospora succinea</name>
    <dbReference type="NCBI Taxonomy" id="663603"/>
    <lineage>
        <taxon>Bacteria</taxon>
        <taxon>Bacillati</taxon>
        <taxon>Actinomycetota</taxon>
        <taxon>Actinomycetes</taxon>
        <taxon>Pseudonocardiales</taxon>
        <taxon>Pseudonocardiaceae</taxon>
        <taxon>Actinomycetospora</taxon>
    </lineage>
</organism>
<dbReference type="AlphaFoldDB" id="A0A4R6VPW1"/>
<evidence type="ECO:0000313" key="4">
    <source>
        <dbReference type="EMBL" id="TDQ65982.1"/>
    </source>
</evidence>
<protein>
    <submittedName>
        <fullName evidence="4">Putative glycosyltransferase</fullName>
    </submittedName>
</protein>
<dbReference type="PRINTS" id="PR00111">
    <property type="entry name" value="ABHYDROLASE"/>
</dbReference>